<name>A0A4U1DA72_9BACI</name>
<keyword evidence="3" id="KW-0378">Hydrolase</keyword>
<feature type="transmembrane region" description="Helical" evidence="1">
    <location>
        <begin position="34"/>
        <end position="54"/>
    </location>
</feature>
<feature type="transmembrane region" description="Helical" evidence="1">
    <location>
        <begin position="66"/>
        <end position="88"/>
    </location>
</feature>
<dbReference type="EMBL" id="SWBM01000001">
    <property type="protein sequence ID" value="TKC18467.1"/>
    <property type="molecule type" value="Genomic_DNA"/>
</dbReference>
<protein>
    <submittedName>
        <fullName evidence="3">CPBP family intramembrane metalloprotease</fullName>
    </submittedName>
</protein>
<proteinExistence type="predicted"/>
<keyword evidence="1" id="KW-0812">Transmembrane</keyword>
<keyword evidence="3" id="KW-0645">Protease</keyword>
<feature type="transmembrane region" description="Helical" evidence="1">
    <location>
        <begin position="186"/>
        <end position="204"/>
    </location>
</feature>
<feature type="transmembrane region" description="Helical" evidence="1">
    <location>
        <begin position="138"/>
        <end position="156"/>
    </location>
</feature>
<dbReference type="Proteomes" id="UP000307756">
    <property type="component" value="Unassembled WGS sequence"/>
</dbReference>
<evidence type="ECO:0000313" key="4">
    <source>
        <dbReference type="Proteomes" id="UP000307756"/>
    </source>
</evidence>
<organism evidence="3 4">
    <name type="scientific">Robertmurraya kyonggiensis</name>
    <dbReference type="NCBI Taxonomy" id="1037680"/>
    <lineage>
        <taxon>Bacteria</taxon>
        <taxon>Bacillati</taxon>
        <taxon>Bacillota</taxon>
        <taxon>Bacilli</taxon>
        <taxon>Bacillales</taxon>
        <taxon>Bacillaceae</taxon>
        <taxon>Robertmurraya</taxon>
    </lineage>
</organism>
<dbReference type="AlphaFoldDB" id="A0A4U1DA72"/>
<gene>
    <name evidence="3" type="ORF">FA727_02645</name>
</gene>
<feature type="transmembrane region" description="Helical" evidence="1">
    <location>
        <begin position="12"/>
        <end position="28"/>
    </location>
</feature>
<evidence type="ECO:0000313" key="3">
    <source>
        <dbReference type="EMBL" id="TKC18467.1"/>
    </source>
</evidence>
<dbReference type="OrthoDB" id="1903300at2"/>
<dbReference type="GO" id="GO:0080120">
    <property type="term" value="P:CAAX-box protein maturation"/>
    <property type="evidence" value="ECO:0007669"/>
    <property type="project" value="UniProtKB-ARBA"/>
</dbReference>
<keyword evidence="1" id="KW-0472">Membrane</keyword>
<feature type="transmembrane region" description="Helical" evidence="1">
    <location>
        <begin position="162"/>
        <end position="179"/>
    </location>
</feature>
<feature type="transmembrane region" description="Helical" evidence="1">
    <location>
        <begin position="108"/>
        <end position="126"/>
    </location>
</feature>
<keyword evidence="1" id="KW-1133">Transmembrane helix</keyword>
<keyword evidence="3" id="KW-0482">Metalloprotease</keyword>
<reference evidence="3 4" key="1">
    <citation type="journal article" date="2011" name="J. Microbiol.">
        <title>Bacillus kyonggiensis sp. nov., isolated from soil of a lettuce field.</title>
        <authorList>
            <person name="Dong K."/>
            <person name="Lee S."/>
        </authorList>
    </citation>
    <scope>NUCLEOTIDE SEQUENCE [LARGE SCALE GENOMIC DNA]</scope>
    <source>
        <strain evidence="3 4">NB22</strain>
    </source>
</reference>
<keyword evidence="4" id="KW-1185">Reference proteome</keyword>
<dbReference type="GO" id="GO:0008237">
    <property type="term" value="F:metallopeptidase activity"/>
    <property type="evidence" value="ECO:0007669"/>
    <property type="project" value="UniProtKB-KW"/>
</dbReference>
<evidence type="ECO:0000259" key="2">
    <source>
        <dbReference type="Pfam" id="PF02517"/>
    </source>
</evidence>
<dbReference type="GO" id="GO:0004175">
    <property type="term" value="F:endopeptidase activity"/>
    <property type="evidence" value="ECO:0007669"/>
    <property type="project" value="UniProtKB-ARBA"/>
</dbReference>
<feature type="domain" description="CAAX prenyl protease 2/Lysostaphin resistance protein A-like" evidence="2">
    <location>
        <begin position="106"/>
        <end position="197"/>
    </location>
</feature>
<dbReference type="InterPro" id="IPR003675">
    <property type="entry name" value="Rce1/LyrA-like_dom"/>
</dbReference>
<dbReference type="Pfam" id="PF02517">
    <property type="entry name" value="Rce1-like"/>
    <property type="match status" value="1"/>
</dbReference>
<evidence type="ECO:0000256" key="1">
    <source>
        <dbReference type="SAM" id="Phobius"/>
    </source>
</evidence>
<accession>A0A4U1DA72</accession>
<dbReference type="GO" id="GO:0006508">
    <property type="term" value="P:proteolysis"/>
    <property type="evidence" value="ECO:0007669"/>
    <property type="project" value="UniProtKB-KW"/>
</dbReference>
<sequence>MSIPTWGTDKRLILGFVLSHLLLFLTFHDSSIFWYIFTASMLFLISYSIFHEAIEDKASFITKLTLGVLSGVALFALFFIGSWLIQTLNLPFANEITKLYKRLSPTMLWHYIVLLLVIIPGEEIFWRGFIQKRIQKGASTVTAVVVSSVLYTSAHFYSGSVMLPFAALVSGLFWGFLYAWKKSLPLVIVSHLVFDLFLFIIYPLN</sequence>
<comment type="caution">
    <text evidence="3">The sequence shown here is derived from an EMBL/GenBank/DDBJ whole genome shotgun (WGS) entry which is preliminary data.</text>
</comment>